<protein>
    <submittedName>
        <fullName evidence="1">Transposase</fullName>
    </submittedName>
</protein>
<organism evidence="1 2">
    <name type="scientific">Orientia tsutsugamushi str. Gilliam</name>
    <dbReference type="NCBI Taxonomy" id="1359184"/>
    <lineage>
        <taxon>Bacteria</taxon>
        <taxon>Pseudomonadati</taxon>
        <taxon>Pseudomonadota</taxon>
        <taxon>Alphaproteobacteria</taxon>
        <taxon>Rickettsiales</taxon>
        <taxon>Rickettsiaceae</taxon>
        <taxon>Rickettsieae</taxon>
        <taxon>Orientia</taxon>
    </lineage>
</organism>
<gene>
    <name evidence="1" type="ORF">GILLIAM_01827</name>
</gene>
<reference evidence="2" key="1">
    <citation type="submission" date="2018-03" db="EMBL/GenBank/DDBJ databases">
        <authorList>
            <person name="Batty M. E."/>
            <person name="Batty M E."/>
        </authorList>
    </citation>
    <scope>NUCLEOTIDE SEQUENCE [LARGE SCALE GENOMIC DNA]</scope>
    <source>
        <strain evidence="2">Gilliam</strain>
    </source>
</reference>
<sequence>MLNITERKKISFESVSKRFGIGKNTVFVWSNNLRIETIRISILCLPLSDKR</sequence>
<proteinExistence type="predicted"/>
<evidence type="ECO:0000313" key="2">
    <source>
        <dbReference type="Proteomes" id="UP000244959"/>
    </source>
</evidence>
<accession>A0A2U3R765</accession>
<dbReference type="Proteomes" id="UP000244959">
    <property type="component" value="Chromosome I"/>
</dbReference>
<keyword evidence="2" id="KW-1185">Reference proteome</keyword>
<evidence type="ECO:0000313" key="1">
    <source>
        <dbReference type="EMBL" id="SPR09064.1"/>
    </source>
</evidence>
<dbReference type="AlphaFoldDB" id="A0A2U3R765"/>
<dbReference type="EMBL" id="LS398551">
    <property type="protein sequence ID" value="SPR09064.1"/>
    <property type="molecule type" value="Genomic_DNA"/>
</dbReference>
<name>A0A2U3R765_ORITS</name>